<dbReference type="AlphaFoldDB" id="A0AAD5TP66"/>
<feature type="binding site" evidence="12">
    <location>
        <position position="318"/>
    </location>
    <ligand>
        <name>Mg(2+)</name>
        <dbReference type="ChEBI" id="CHEBI:18420"/>
    </ligand>
</feature>
<dbReference type="PANTHER" id="PTHR45697">
    <property type="entry name" value="ADP-RIBOSYLATION FACTOR-LIKE PROTEIN 2-RELATED"/>
    <property type="match status" value="1"/>
</dbReference>
<keyword evidence="15" id="KW-1185">Reference proteome</keyword>
<feature type="transmembrane region" description="Helical" evidence="13">
    <location>
        <begin position="44"/>
        <end position="67"/>
    </location>
</feature>
<evidence type="ECO:0000313" key="15">
    <source>
        <dbReference type="Proteomes" id="UP001212152"/>
    </source>
</evidence>
<dbReference type="Proteomes" id="UP001212152">
    <property type="component" value="Unassembled WGS sequence"/>
</dbReference>
<evidence type="ECO:0000256" key="10">
    <source>
        <dbReference type="ARBA" id="ARBA00040616"/>
    </source>
</evidence>
<dbReference type="EMBL" id="JADGJQ010000008">
    <property type="protein sequence ID" value="KAJ3182733.1"/>
    <property type="molecule type" value="Genomic_DNA"/>
</dbReference>
<feature type="transmembrane region" description="Helical" evidence="13">
    <location>
        <begin position="73"/>
        <end position="93"/>
    </location>
</feature>
<keyword evidence="13" id="KW-0812">Transmembrane</keyword>
<keyword evidence="4" id="KW-0519">Myristate</keyword>
<evidence type="ECO:0000256" key="4">
    <source>
        <dbReference type="ARBA" id="ARBA00022707"/>
    </source>
</evidence>
<comment type="subcellular location">
    <subcellularLocation>
        <location evidence="1">Golgi apparatus</location>
    </subcellularLocation>
</comment>
<evidence type="ECO:0000256" key="1">
    <source>
        <dbReference type="ARBA" id="ARBA00004555"/>
    </source>
</evidence>
<feature type="transmembrane region" description="Helical" evidence="13">
    <location>
        <begin position="144"/>
        <end position="166"/>
    </location>
</feature>
<feature type="binding site" evidence="11">
    <location>
        <position position="340"/>
    </location>
    <ligand>
        <name>GTP</name>
        <dbReference type="ChEBI" id="CHEBI:37565"/>
    </ligand>
</feature>
<evidence type="ECO:0000313" key="14">
    <source>
        <dbReference type="EMBL" id="KAJ3182733.1"/>
    </source>
</evidence>
<dbReference type="FunFam" id="3.40.50.300:FF:000281">
    <property type="entry name" value="ADP-ribosylation factor-like protein 3"/>
    <property type="match status" value="1"/>
</dbReference>
<keyword evidence="3" id="KW-0813">Transport</keyword>
<dbReference type="Gene3D" id="3.40.50.300">
    <property type="entry name" value="P-loop containing nucleotide triphosphate hydrolases"/>
    <property type="match status" value="1"/>
</dbReference>
<evidence type="ECO:0000256" key="6">
    <source>
        <dbReference type="ARBA" id="ARBA00022927"/>
    </source>
</evidence>
<dbReference type="InterPro" id="IPR005225">
    <property type="entry name" value="Small_GTP-bd"/>
</dbReference>
<keyword evidence="13" id="KW-1133">Transmembrane helix</keyword>
<keyword evidence="7" id="KW-0333">Golgi apparatus</keyword>
<dbReference type="GO" id="GO:0005525">
    <property type="term" value="F:GTP binding"/>
    <property type="evidence" value="ECO:0007669"/>
    <property type="project" value="UniProtKB-KW"/>
</dbReference>
<dbReference type="InterPro" id="IPR006689">
    <property type="entry name" value="Small_GTPase_ARF/SAR"/>
</dbReference>
<accession>A0AAD5TP66</accession>
<evidence type="ECO:0000256" key="13">
    <source>
        <dbReference type="SAM" id="Phobius"/>
    </source>
</evidence>
<dbReference type="SMART" id="SM00175">
    <property type="entry name" value="RAB"/>
    <property type="match status" value="1"/>
</dbReference>
<dbReference type="SMART" id="SM00177">
    <property type="entry name" value="ARF"/>
    <property type="match status" value="1"/>
</dbReference>
<reference evidence="14" key="1">
    <citation type="submission" date="2020-05" db="EMBL/GenBank/DDBJ databases">
        <title>Phylogenomic resolution of chytrid fungi.</title>
        <authorList>
            <person name="Stajich J.E."/>
            <person name="Amses K."/>
            <person name="Simmons R."/>
            <person name="Seto K."/>
            <person name="Myers J."/>
            <person name="Bonds A."/>
            <person name="Quandt C.A."/>
            <person name="Barry K."/>
            <person name="Liu P."/>
            <person name="Grigoriev I."/>
            <person name="Longcore J.E."/>
            <person name="James T.Y."/>
        </authorList>
    </citation>
    <scope>NUCLEOTIDE SEQUENCE</scope>
    <source>
        <strain evidence="14">JEL0379</strain>
    </source>
</reference>
<dbReference type="Pfam" id="PF00025">
    <property type="entry name" value="Arf"/>
    <property type="match status" value="1"/>
</dbReference>
<dbReference type="GO" id="GO:0005794">
    <property type="term" value="C:Golgi apparatus"/>
    <property type="evidence" value="ECO:0007669"/>
    <property type="project" value="UniProtKB-SubCell"/>
</dbReference>
<evidence type="ECO:0000256" key="7">
    <source>
        <dbReference type="ARBA" id="ARBA00023034"/>
    </source>
</evidence>
<keyword evidence="6" id="KW-0653">Protein transport</keyword>
<proteinExistence type="inferred from homology"/>
<dbReference type="SMART" id="SM00178">
    <property type="entry name" value="SAR"/>
    <property type="match status" value="1"/>
</dbReference>
<evidence type="ECO:0000256" key="8">
    <source>
        <dbReference type="ARBA" id="ARBA00023134"/>
    </source>
</evidence>
<dbReference type="PROSITE" id="PS51417">
    <property type="entry name" value="ARF"/>
    <property type="match status" value="1"/>
</dbReference>
<comment type="caution">
    <text evidence="14">The sequence shown here is derived from an EMBL/GenBank/DDBJ whole genome shotgun (WGS) entry which is preliminary data.</text>
</comment>
<dbReference type="PRINTS" id="PR00328">
    <property type="entry name" value="SAR1GTPBP"/>
</dbReference>
<gene>
    <name evidence="14" type="primary">ARL3</name>
    <name evidence="14" type="ORF">HDU87_008072</name>
</gene>
<feature type="transmembrane region" description="Helical" evidence="13">
    <location>
        <begin position="12"/>
        <end position="32"/>
    </location>
</feature>
<keyword evidence="12" id="KW-0479">Metal-binding</keyword>
<protein>
    <recommendedName>
        <fullName evidence="10">ADP-ribosylation factor-like protein 3</fullName>
    </recommendedName>
</protein>
<keyword evidence="9" id="KW-0449">Lipoprotein</keyword>
<keyword evidence="13" id="KW-0472">Membrane</keyword>
<dbReference type="SUPFAM" id="SSF52540">
    <property type="entry name" value="P-loop containing nucleoside triphosphate hydrolases"/>
    <property type="match status" value="1"/>
</dbReference>
<dbReference type="CDD" id="cd04155">
    <property type="entry name" value="Arl3"/>
    <property type="match status" value="1"/>
</dbReference>
<keyword evidence="12" id="KW-0460">Magnesium</keyword>
<sequence length="449" mass="49104">MTWWPLLHDGLHAFAATPLFAFLHAVGVAYSLKKSFPYPWHRLPFLQGLLSHLLVALGGGTIVASLTARPVPILTSNLVLPLYIAGYLLVNYVPGISPFLHALGPVWNVAFAALDGSSRAWAMCAGLDAFRSHSNYGHLSKDAVVGQLIVGVLSVTAGGIALRWGWGFGRWAWPGWDFGVVCFVSAVYVVYSDATYGLGSLLRIQLRPLAPYQKEIGMRDELSNAEVRTACAVLMTVGFLLGQWRAYPPAARTLVEPSNDERTRVAGKPPSKGLLSLLRRLRNGPSDLRILLLGLDNAGKTTILKSLASEDITEIKPTQGFNIKSVVVEGIKLNVWDIGGQKTIRPYWRNYFESTDVLIYVIDSADRRRLEETGEELRNLLEESKLAGVPVLVLANKQDLVNALPGDEIATGLNLNAIRDRPWQIQPCSAKSGAGVEDGLQWALNCCKK</sequence>
<evidence type="ECO:0000256" key="5">
    <source>
        <dbReference type="ARBA" id="ARBA00022741"/>
    </source>
</evidence>
<evidence type="ECO:0000256" key="12">
    <source>
        <dbReference type="PIRSR" id="PIRSR606689-2"/>
    </source>
</evidence>
<feature type="binding site" evidence="12">
    <location>
        <position position="301"/>
    </location>
    <ligand>
        <name>Mg(2+)</name>
        <dbReference type="ChEBI" id="CHEBI:18420"/>
    </ligand>
</feature>
<dbReference type="GO" id="GO:0003924">
    <property type="term" value="F:GTPase activity"/>
    <property type="evidence" value="ECO:0007669"/>
    <property type="project" value="InterPro"/>
</dbReference>
<feature type="transmembrane region" description="Helical" evidence="13">
    <location>
        <begin position="178"/>
        <end position="204"/>
    </location>
</feature>
<evidence type="ECO:0000256" key="3">
    <source>
        <dbReference type="ARBA" id="ARBA00022448"/>
    </source>
</evidence>
<evidence type="ECO:0000256" key="9">
    <source>
        <dbReference type="ARBA" id="ARBA00023288"/>
    </source>
</evidence>
<evidence type="ECO:0000256" key="11">
    <source>
        <dbReference type="PIRSR" id="PIRSR606689-1"/>
    </source>
</evidence>
<keyword evidence="8 11" id="KW-0342">GTP-binding</keyword>
<dbReference type="InterPro" id="IPR027417">
    <property type="entry name" value="P-loop_NTPase"/>
</dbReference>
<organism evidence="14 15">
    <name type="scientific">Geranomyces variabilis</name>
    <dbReference type="NCBI Taxonomy" id="109894"/>
    <lineage>
        <taxon>Eukaryota</taxon>
        <taxon>Fungi</taxon>
        <taxon>Fungi incertae sedis</taxon>
        <taxon>Chytridiomycota</taxon>
        <taxon>Chytridiomycota incertae sedis</taxon>
        <taxon>Chytridiomycetes</taxon>
        <taxon>Spizellomycetales</taxon>
        <taxon>Powellomycetaceae</taxon>
        <taxon>Geranomyces</taxon>
    </lineage>
</organism>
<dbReference type="GO" id="GO:0015031">
    <property type="term" value="P:protein transport"/>
    <property type="evidence" value="ECO:0007669"/>
    <property type="project" value="UniProtKB-KW"/>
</dbReference>
<name>A0AAD5TP66_9FUNG</name>
<evidence type="ECO:0000256" key="2">
    <source>
        <dbReference type="ARBA" id="ARBA00010290"/>
    </source>
</evidence>
<keyword evidence="5 11" id="KW-0547">Nucleotide-binding</keyword>
<feature type="binding site" evidence="11">
    <location>
        <begin position="294"/>
        <end position="301"/>
    </location>
    <ligand>
        <name>GTP</name>
        <dbReference type="ChEBI" id="CHEBI:37565"/>
    </ligand>
</feature>
<dbReference type="InterPro" id="IPR044612">
    <property type="entry name" value="ARL2/3"/>
</dbReference>
<dbReference type="GO" id="GO:0046872">
    <property type="term" value="F:metal ion binding"/>
    <property type="evidence" value="ECO:0007669"/>
    <property type="project" value="UniProtKB-KW"/>
</dbReference>
<dbReference type="NCBIfam" id="TIGR00231">
    <property type="entry name" value="small_GTP"/>
    <property type="match status" value="1"/>
</dbReference>
<comment type="similarity">
    <text evidence="2">Belongs to the small GTPase superfamily. Arf family.</text>
</comment>
<feature type="binding site" evidence="11">
    <location>
        <begin position="396"/>
        <end position="399"/>
    </location>
    <ligand>
        <name>GTP</name>
        <dbReference type="ChEBI" id="CHEBI:37565"/>
    </ligand>
</feature>